<dbReference type="Pfam" id="PF02458">
    <property type="entry name" value="Transferase"/>
    <property type="match status" value="2"/>
</dbReference>
<dbReference type="AlphaFoldDB" id="A0A834HID2"/>
<dbReference type="InterPro" id="IPR023213">
    <property type="entry name" value="CAT-like_dom_sf"/>
</dbReference>
<reference evidence="2" key="1">
    <citation type="submission" date="2019-11" db="EMBL/GenBank/DDBJ databases">
        <authorList>
            <person name="Liu Y."/>
            <person name="Hou J."/>
            <person name="Li T.-Q."/>
            <person name="Guan C.-H."/>
            <person name="Wu X."/>
            <person name="Wu H.-Z."/>
            <person name="Ling F."/>
            <person name="Zhang R."/>
            <person name="Shi X.-G."/>
            <person name="Ren J.-P."/>
            <person name="Chen E.-F."/>
            <person name="Sun J.-M."/>
        </authorList>
    </citation>
    <scope>NUCLEOTIDE SEQUENCE</scope>
    <source>
        <strain evidence="2">Adult_tree_wgs_1</strain>
        <tissue evidence="2">Leaves</tissue>
    </source>
</reference>
<evidence type="ECO:0000313" key="3">
    <source>
        <dbReference type="Proteomes" id="UP000626092"/>
    </source>
</evidence>
<organism evidence="2 3">
    <name type="scientific">Rhododendron simsii</name>
    <name type="common">Sims's rhododendron</name>
    <dbReference type="NCBI Taxonomy" id="118357"/>
    <lineage>
        <taxon>Eukaryota</taxon>
        <taxon>Viridiplantae</taxon>
        <taxon>Streptophyta</taxon>
        <taxon>Embryophyta</taxon>
        <taxon>Tracheophyta</taxon>
        <taxon>Spermatophyta</taxon>
        <taxon>Magnoliopsida</taxon>
        <taxon>eudicotyledons</taxon>
        <taxon>Gunneridae</taxon>
        <taxon>Pentapetalae</taxon>
        <taxon>asterids</taxon>
        <taxon>Ericales</taxon>
        <taxon>Ericaceae</taxon>
        <taxon>Ericoideae</taxon>
        <taxon>Rhodoreae</taxon>
        <taxon>Rhododendron</taxon>
    </lineage>
</organism>
<dbReference type="PANTHER" id="PTHR31642">
    <property type="entry name" value="TRICHOTHECENE 3-O-ACETYLTRANSFERASE"/>
    <property type="match status" value="1"/>
</dbReference>
<name>A0A834HID2_RHOSS</name>
<dbReference type="Gene3D" id="3.30.559.10">
    <property type="entry name" value="Chloramphenicol acetyltransferase-like domain"/>
    <property type="match status" value="2"/>
</dbReference>
<dbReference type="Proteomes" id="UP000626092">
    <property type="component" value="Unassembled WGS sequence"/>
</dbReference>
<evidence type="ECO:0000313" key="2">
    <source>
        <dbReference type="EMBL" id="KAF7153857.1"/>
    </source>
</evidence>
<dbReference type="PANTHER" id="PTHR31642:SF266">
    <property type="entry name" value="HXXXD-TYPE ACYL-TRANSFERASE FAMILY PROTEIN"/>
    <property type="match status" value="1"/>
</dbReference>
<dbReference type="InterPro" id="IPR050317">
    <property type="entry name" value="Plant_Fungal_Acyltransferase"/>
</dbReference>
<evidence type="ECO:0000256" key="1">
    <source>
        <dbReference type="ARBA" id="ARBA00009861"/>
    </source>
</evidence>
<gene>
    <name evidence="2" type="ORF">RHSIM_Rhsim01G0102400</name>
</gene>
<comment type="caution">
    <text evidence="2">The sequence shown here is derived from an EMBL/GenBank/DDBJ whole genome shotgun (WGS) entry which is preliminary data.</text>
</comment>
<dbReference type="OrthoDB" id="1862401at2759"/>
<dbReference type="GO" id="GO:0016747">
    <property type="term" value="F:acyltransferase activity, transferring groups other than amino-acyl groups"/>
    <property type="evidence" value="ECO:0007669"/>
    <property type="project" value="TreeGrafter"/>
</dbReference>
<proteinExistence type="inferred from homology"/>
<protein>
    <submittedName>
        <fullName evidence="2">Uncharacterized protein</fullName>
    </submittedName>
</protein>
<keyword evidence="3" id="KW-1185">Reference proteome</keyword>
<comment type="similarity">
    <text evidence="1">Belongs to the plant acyltransferase family.</text>
</comment>
<dbReference type="EMBL" id="WJXA01000001">
    <property type="protein sequence ID" value="KAF7153857.1"/>
    <property type="molecule type" value="Genomic_DNA"/>
</dbReference>
<accession>A0A834HID2</accession>
<sequence length="578" mass="63896">MGSNSCGFVVVPKRKEVVAAVIPMQEHWLPMSNLDLLLPPLDVSVFFCYKKTPTNSKGSLLDIDNTPATATATATPTMHARESNGTRVSTLKKALAQALVSFYAFAGELVENRLGEPELLCNNRGVDFVHACADVELNELNLHRPDDSVHGKLVPFKSRGVLAIQVTELKCGGLVIGCTFDHRVADAYSANMFFVAWAHIARTPNASSPTIPSFRRSLLSPRRPGHYHPSIDNMYVLISSLPLHSNAAKEPEPNEENGDHDGHLLISRIYYVDAEEIDRLQSEANGMNLVNGGKGRRSKLEAFTAFLWKLIATAGDDISKRCKMGVVVDGRVRLSNKSRGREYVDGDGADYFMQNYFGNVLSVPYGEETVGKLKAMELSQVANVVHECVAQATNEEHFLELIDWVELHRPEPAIVKVYCKEDTDEAAVVVSSGQRFPATQVDFGWGPPGFGSYHFPWGGQTGYVMPMPSTSREGDWIVYMHLLEKHLDLVESKAAHVFKPLSPSYLDFFLTGDGADYFMPNYFGNVLSVPYGEETMGKLKAMELSQVANVVHEWVAEATKEEAIIIAPDPNDINFALR</sequence>